<dbReference type="PANTHER" id="PTHR47481:SF37">
    <property type="entry name" value="RETROTRANSPOSON GAG DOMAIN-CONTAINING PROTEIN"/>
    <property type="match status" value="1"/>
</dbReference>
<feature type="region of interest" description="Disordered" evidence="1">
    <location>
        <begin position="135"/>
        <end position="206"/>
    </location>
</feature>
<sequence>MASQSLTPLSSDVSLPFPTTTVATTQSISDISSSDSIPPLSPLQYFFPLHSVAPSIRLDSSIGQIGLPSFPSIGQIGLGREYDTLVGIITHYSGQLSLEELRTKLLLHDQRLQRLKELDLVVSHQAFAAQNVSPNSSFVSGNQSISQGGRGRGRSYSSRGRGRGGRGRGFFGGRGQSKQVSSPNNFSRNGFHGQSSSGLFKRKSRG</sequence>
<evidence type="ECO:0000256" key="1">
    <source>
        <dbReference type="SAM" id="MobiDB-lite"/>
    </source>
</evidence>
<dbReference type="PANTHER" id="PTHR47481">
    <property type="match status" value="1"/>
</dbReference>
<organism evidence="2">
    <name type="scientific">Nicotiana tabacum</name>
    <name type="common">Common tobacco</name>
    <dbReference type="NCBI Taxonomy" id="4097"/>
    <lineage>
        <taxon>Eukaryota</taxon>
        <taxon>Viridiplantae</taxon>
        <taxon>Streptophyta</taxon>
        <taxon>Embryophyta</taxon>
        <taxon>Tracheophyta</taxon>
        <taxon>Spermatophyta</taxon>
        <taxon>Magnoliopsida</taxon>
        <taxon>eudicotyledons</taxon>
        <taxon>Gunneridae</taxon>
        <taxon>Pentapetalae</taxon>
        <taxon>asterids</taxon>
        <taxon>lamiids</taxon>
        <taxon>Solanales</taxon>
        <taxon>Solanaceae</taxon>
        <taxon>Nicotianoideae</taxon>
        <taxon>Nicotianeae</taxon>
        <taxon>Nicotiana</taxon>
    </lineage>
</organism>
<accession>A0A1S3XYC7</accession>
<dbReference type="RefSeq" id="XP_016444933.1">
    <property type="nucleotide sequence ID" value="XM_016589447.1"/>
</dbReference>
<gene>
    <name evidence="2" type="primary">LOC107770174</name>
</gene>
<feature type="compositionally biased region" description="Polar residues" evidence="1">
    <location>
        <begin position="135"/>
        <end position="147"/>
    </location>
</feature>
<feature type="compositionally biased region" description="Polar residues" evidence="1">
    <location>
        <begin position="176"/>
        <end position="198"/>
    </location>
</feature>
<dbReference type="KEGG" id="nta:107770174"/>
<protein>
    <submittedName>
        <fullName evidence="2">Uncharacterized protein</fullName>
    </submittedName>
</protein>
<reference evidence="2" key="1">
    <citation type="submission" date="2025-08" db="UniProtKB">
        <authorList>
            <consortium name="RefSeq"/>
        </authorList>
    </citation>
    <scope>IDENTIFICATION</scope>
</reference>
<proteinExistence type="predicted"/>
<evidence type="ECO:0000313" key="2">
    <source>
        <dbReference type="RefSeq" id="XP_016444933.1"/>
    </source>
</evidence>
<name>A0A1S3XYC7_TOBAC</name>
<dbReference type="PaxDb" id="4097-A0A1S3XYC7"/>
<dbReference type="AlphaFoldDB" id="A0A1S3XYC7"/>